<dbReference type="Gene3D" id="2.120.10.30">
    <property type="entry name" value="TolB, C-terminal domain"/>
    <property type="match status" value="1"/>
</dbReference>
<dbReference type="EMBL" id="LNQE01000491">
    <property type="protein sequence ID" value="KUG26296.1"/>
    <property type="molecule type" value="Genomic_DNA"/>
</dbReference>
<feature type="domain" description="BPP" evidence="1">
    <location>
        <begin position="1"/>
        <end position="52"/>
    </location>
</feature>
<dbReference type="AlphaFoldDB" id="A0A0W8FZF5"/>
<name>A0A0W8FZF5_9ZZZZ</name>
<sequence>MKIVDVSTNNSDGCEVTNVNLGPNFPNGMFVAMSDDKTFHIYNWDDIIGKNVLSTEKYGL</sequence>
<organism evidence="2">
    <name type="scientific">hydrocarbon metagenome</name>
    <dbReference type="NCBI Taxonomy" id="938273"/>
    <lineage>
        <taxon>unclassified sequences</taxon>
        <taxon>metagenomes</taxon>
        <taxon>ecological metagenomes</taxon>
    </lineage>
</organism>
<dbReference type="SUPFAM" id="SSF50956">
    <property type="entry name" value="Thermostable phytase (3-phytase)"/>
    <property type="match status" value="1"/>
</dbReference>
<dbReference type="InterPro" id="IPR011042">
    <property type="entry name" value="6-blade_b-propeller_TolB-like"/>
</dbReference>
<accession>A0A0W8FZF5</accession>
<comment type="caution">
    <text evidence="2">The sequence shown here is derived from an EMBL/GenBank/DDBJ whole genome shotgun (WGS) entry which is preliminary data.</text>
</comment>
<evidence type="ECO:0000313" key="2">
    <source>
        <dbReference type="EMBL" id="KUG26296.1"/>
    </source>
</evidence>
<dbReference type="GO" id="GO:0016158">
    <property type="term" value="F:inositol hexakisphosphate 3-phosphatase activity"/>
    <property type="evidence" value="ECO:0007669"/>
    <property type="project" value="InterPro"/>
</dbReference>
<evidence type="ECO:0000259" key="1">
    <source>
        <dbReference type="PROSITE" id="PS51662"/>
    </source>
</evidence>
<proteinExistence type="predicted"/>
<reference evidence="2" key="1">
    <citation type="journal article" date="2015" name="Proc. Natl. Acad. Sci. U.S.A.">
        <title>Networks of energetic and metabolic interactions define dynamics in microbial communities.</title>
        <authorList>
            <person name="Embree M."/>
            <person name="Liu J.K."/>
            <person name="Al-Bassam M.M."/>
            <person name="Zengler K."/>
        </authorList>
    </citation>
    <scope>NUCLEOTIDE SEQUENCE</scope>
</reference>
<gene>
    <name evidence="2" type="ORF">ASZ90_003870</name>
</gene>
<dbReference type="PROSITE" id="PS51662">
    <property type="entry name" value="BP_PHYTASE"/>
    <property type="match status" value="1"/>
</dbReference>
<protein>
    <submittedName>
        <fullName evidence="2">Phytase</fullName>
    </submittedName>
</protein>
<dbReference type="InterPro" id="IPR003431">
    <property type="entry name" value="B-propeller_Phytase"/>
</dbReference>